<feature type="transmembrane region" description="Helical" evidence="1">
    <location>
        <begin position="173"/>
        <end position="190"/>
    </location>
</feature>
<comment type="caution">
    <text evidence="2">The sequence shown here is derived from an EMBL/GenBank/DDBJ whole genome shotgun (WGS) entry which is preliminary data.</text>
</comment>
<keyword evidence="3" id="KW-1185">Reference proteome</keyword>
<feature type="transmembrane region" description="Helical" evidence="1">
    <location>
        <begin position="109"/>
        <end position="127"/>
    </location>
</feature>
<sequence>MKERKRVFGLVEVYFDIIYMSSALSIGIYLVSTGHSQVKFLTGITSLLLVGGDAFHLIPRIVAILTAQEHKFVRAMGIGKLITSVTMTIFYILLWEIGIILFSPHISPIWKYVIYGLATTRILLCLFPQNRWIYEHPPVIWGIYRNIPFLMLGAAVMILFGSNAVSVSVLSNMWLAIALSFAFYIPVVMWSNINPKIGMLMLPKTCAYLWMLIMFMNL</sequence>
<keyword evidence="1" id="KW-0472">Membrane</keyword>
<feature type="transmembrane region" description="Helical" evidence="1">
    <location>
        <begin position="43"/>
        <end position="66"/>
    </location>
</feature>
<feature type="transmembrane region" description="Helical" evidence="1">
    <location>
        <begin position="7"/>
        <end position="31"/>
    </location>
</feature>
<feature type="transmembrane region" description="Helical" evidence="1">
    <location>
        <begin position="139"/>
        <end position="161"/>
    </location>
</feature>
<keyword evidence="1" id="KW-1133">Transmembrane helix</keyword>
<evidence type="ECO:0000313" key="2">
    <source>
        <dbReference type="EMBL" id="NYB74586.1"/>
    </source>
</evidence>
<evidence type="ECO:0000313" key="3">
    <source>
        <dbReference type="Proteomes" id="UP000611629"/>
    </source>
</evidence>
<name>A0A974GWT4_SEDHY</name>
<keyword evidence="1" id="KW-0812">Transmembrane</keyword>
<dbReference type="AlphaFoldDB" id="A0A974GWT4"/>
<reference evidence="2" key="1">
    <citation type="submission" date="2020-07" db="EMBL/GenBank/DDBJ databases">
        <title>Genomic analysis of a strain of Sedimentibacter Hydroxybenzoicus DSM7310.</title>
        <authorList>
            <person name="Ma S."/>
        </authorList>
    </citation>
    <scope>NUCLEOTIDE SEQUENCE</scope>
    <source>
        <strain evidence="2">DSM 7310</strain>
    </source>
</reference>
<protein>
    <submittedName>
        <fullName evidence="2">Uncharacterized protein</fullName>
    </submittedName>
</protein>
<feature type="transmembrane region" description="Helical" evidence="1">
    <location>
        <begin position="197"/>
        <end position="216"/>
    </location>
</feature>
<gene>
    <name evidence="2" type="ORF">HZF24_10615</name>
</gene>
<evidence type="ECO:0000256" key="1">
    <source>
        <dbReference type="SAM" id="Phobius"/>
    </source>
</evidence>
<dbReference type="RefSeq" id="WP_179238291.1">
    <property type="nucleotide sequence ID" value="NZ_JACBNQ010000011.1"/>
</dbReference>
<accession>A0A974GWT4</accession>
<dbReference type="Proteomes" id="UP000611629">
    <property type="component" value="Unassembled WGS sequence"/>
</dbReference>
<organism evidence="2 3">
    <name type="scientific">Sedimentibacter hydroxybenzoicus DSM 7310</name>
    <dbReference type="NCBI Taxonomy" id="1123245"/>
    <lineage>
        <taxon>Bacteria</taxon>
        <taxon>Bacillati</taxon>
        <taxon>Bacillota</taxon>
        <taxon>Tissierellia</taxon>
        <taxon>Sedimentibacter</taxon>
    </lineage>
</organism>
<feature type="transmembrane region" description="Helical" evidence="1">
    <location>
        <begin position="78"/>
        <end position="103"/>
    </location>
</feature>
<dbReference type="EMBL" id="JACBNQ010000011">
    <property type="protein sequence ID" value="NYB74586.1"/>
    <property type="molecule type" value="Genomic_DNA"/>
</dbReference>
<proteinExistence type="predicted"/>